<comment type="caution">
    <text evidence="1">The sequence shown here is derived from an EMBL/GenBank/DDBJ whole genome shotgun (WGS) entry which is preliminary data.</text>
</comment>
<gene>
    <name evidence="1" type="ORF">F2Q69_00003434</name>
</gene>
<reference evidence="1" key="1">
    <citation type="submission" date="2019-12" db="EMBL/GenBank/DDBJ databases">
        <title>Genome sequencing and annotation of Brassica cretica.</title>
        <authorList>
            <person name="Studholme D.J."/>
            <person name="Sarris P."/>
        </authorList>
    </citation>
    <scope>NUCLEOTIDE SEQUENCE</scope>
    <source>
        <strain evidence="1">PFS-109/04</strain>
        <tissue evidence="1">Leaf</tissue>
    </source>
</reference>
<evidence type="ECO:0000313" key="2">
    <source>
        <dbReference type="Proteomes" id="UP000712600"/>
    </source>
</evidence>
<name>A0A8S9PF71_BRACR</name>
<evidence type="ECO:0000313" key="1">
    <source>
        <dbReference type="EMBL" id="KAF3511667.1"/>
    </source>
</evidence>
<sequence>MGFSNTRSRRRLSSRRVPPACVVFSVGRPIETPTDDHSLGPHGVSAGFSRLLRQKTDRNPLWMTILSVLTASPPDWRFSQVSGECSTGEEVHEGKPHPSSILIPCISTSA</sequence>
<organism evidence="1 2">
    <name type="scientific">Brassica cretica</name>
    <name type="common">Mustard</name>
    <dbReference type="NCBI Taxonomy" id="69181"/>
    <lineage>
        <taxon>Eukaryota</taxon>
        <taxon>Viridiplantae</taxon>
        <taxon>Streptophyta</taxon>
        <taxon>Embryophyta</taxon>
        <taxon>Tracheophyta</taxon>
        <taxon>Spermatophyta</taxon>
        <taxon>Magnoliopsida</taxon>
        <taxon>eudicotyledons</taxon>
        <taxon>Gunneridae</taxon>
        <taxon>Pentapetalae</taxon>
        <taxon>rosids</taxon>
        <taxon>malvids</taxon>
        <taxon>Brassicales</taxon>
        <taxon>Brassicaceae</taxon>
        <taxon>Brassiceae</taxon>
        <taxon>Brassica</taxon>
    </lineage>
</organism>
<dbReference type="Proteomes" id="UP000712600">
    <property type="component" value="Unassembled WGS sequence"/>
</dbReference>
<proteinExistence type="predicted"/>
<dbReference type="EMBL" id="QGKX02001521">
    <property type="protein sequence ID" value="KAF3511667.1"/>
    <property type="molecule type" value="Genomic_DNA"/>
</dbReference>
<protein>
    <submittedName>
        <fullName evidence="1">Uncharacterized protein</fullName>
    </submittedName>
</protein>
<dbReference type="AlphaFoldDB" id="A0A8S9PF71"/>
<accession>A0A8S9PF71</accession>